<dbReference type="EMBL" id="JAHYBX010000003">
    <property type="protein sequence ID" value="MCA1856578.1"/>
    <property type="molecule type" value="Genomic_DNA"/>
</dbReference>
<sequence length="206" mass="22649">MELIDYLNTHFLTRAQLLAASGIDGARLDALTSAGGMPQPSYRLQLDVRCASFFGEHVEAHTVDYYAPGTPSWIGVLEAGTEDPFTVFARRYRAALAALPLATRDAKLGDGLDAHLREEWGHFLSGTYGLCTRTGLPEDIAAKELAICVIKELTADQQRAPELERLRQAVDLLDRASTPFAPHERARSSRHRYVDAVRSHYGLAAA</sequence>
<dbReference type="Proteomes" id="UP001198602">
    <property type="component" value="Unassembled WGS sequence"/>
</dbReference>
<comment type="caution">
    <text evidence="1">The sequence shown here is derived from an EMBL/GenBank/DDBJ whole genome shotgun (WGS) entry which is preliminary data.</text>
</comment>
<keyword evidence="2" id="KW-1185">Reference proteome</keyword>
<organism evidence="1 2">
    <name type="scientific">Massilia hydrophila</name>
    <dbReference type="NCBI Taxonomy" id="3044279"/>
    <lineage>
        <taxon>Bacteria</taxon>
        <taxon>Pseudomonadati</taxon>
        <taxon>Pseudomonadota</taxon>
        <taxon>Betaproteobacteria</taxon>
        <taxon>Burkholderiales</taxon>
        <taxon>Oxalobacteraceae</taxon>
        <taxon>Telluria group</taxon>
        <taxon>Massilia</taxon>
    </lineage>
</organism>
<dbReference type="InterPro" id="IPR045694">
    <property type="entry name" value="DUF6058"/>
</dbReference>
<evidence type="ECO:0000313" key="1">
    <source>
        <dbReference type="EMBL" id="MCA1856578.1"/>
    </source>
</evidence>
<name>A0ABS7YA50_9BURK</name>
<reference evidence="1 2" key="1">
    <citation type="submission" date="2021-07" db="EMBL/GenBank/DDBJ databases">
        <title>Characterization of Violacein-producing bacteria and related species.</title>
        <authorList>
            <person name="Wilson H.S."/>
            <person name="De Leon M.E."/>
        </authorList>
    </citation>
    <scope>NUCLEOTIDE SEQUENCE [LARGE SCALE GENOMIC DNA]</scope>
    <source>
        <strain evidence="1 2">HSC-2F05</strain>
    </source>
</reference>
<gene>
    <name evidence="1" type="ORF">LE190_11690</name>
</gene>
<evidence type="ECO:0000313" key="2">
    <source>
        <dbReference type="Proteomes" id="UP001198602"/>
    </source>
</evidence>
<proteinExistence type="predicted"/>
<dbReference type="RefSeq" id="WP_225238846.1">
    <property type="nucleotide sequence ID" value="NZ_JAHYBX010000003.1"/>
</dbReference>
<accession>A0ABS7YA50</accession>
<dbReference type="Pfam" id="PF19531">
    <property type="entry name" value="DUF6058"/>
    <property type="match status" value="1"/>
</dbReference>
<protein>
    <submittedName>
        <fullName evidence="1">Uncharacterized protein</fullName>
    </submittedName>
</protein>